<dbReference type="InterPro" id="IPR050644">
    <property type="entry name" value="PG_Glycine_Bridge_Synth"/>
</dbReference>
<proteinExistence type="predicted"/>
<accession>K2GR27</accession>
<dbReference type="Proteomes" id="UP000006765">
    <property type="component" value="Unassembled WGS sequence"/>
</dbReference>
<dbReference type="AlphaFoldDB" id="K2GR27"/>
<dbReference type="STRING" id="1231392.OCGS_0751"/>
<sequence length="303" mass="32657">MGRQEWGDAVGAACLAQQWDYGTVACRLGARVARARICAGAETLGYAQVILRRFGPLRLAWMGHGPVWCDSSDPDPDALRYLAASLRQGGRSILIGAAGDLDAPGLRCGMSHMGASVDLLDDPSALRAALNGKWRNRLVAAERAGLDVRVHRYCPDWLVQAELAQRRSMKYKALPPVWLKCWSRVAPAGTVSFAAQSGDQPVAGICLLMHGTSATWHIGWSGPDGRRRSAMNLLLWSAMLWLREAGIVRLDLGSCDPVAAPGLAHFKEGLPIRHRPSVPTRLLLDGFLARPVPPGRAGYAAAS</sequence>
<reference evidence="2 3" key="1">
    <citation type="journal article" date="2012" name="J. Bacteriol.">
        <title>Draft Genome Sequence of Oceaniovalibus guishaninsula JLT2003T.</title>
        <authorList>
            <person name="Tang K."/>
            <person name="Liu K."/>
            <person name="Jiao N."/>
        </authorList>
    </citation>
    <scope>NUCLEOTIDE SEQUENCE [LARGE SCALE GENOMIC DNA]</scope>
    <source>
        <strain evidence="2 3">JLT2003</strain>
    </source>
</reference>
<evidence type="ECO:0000313" key="3">
    <source>
        <dbReference type="Proteomes" id="UP000006765"/>
    </source>
</evidence>
<protein>
    <recommendedName>
        <fullName evidence="1">BioF2-like acetyltransferase domain-containing protein</fullName>
    </recommendedName>
</protein>
<dbReference type="PANTHER" id="PTHR36174">
    <property type="entry name" value="LIPID II:GLYCINE GLYCYLTRANSFERASE"/>
    <property type="match status" value="1"/>
</dbReference>
<name>K2GR27_9RHOB</name>
<dbReference type="PATRIC" id="fig|1231392.3.peg.755"/>
<dbReference type="SUPFAM" id="SSF55729">
    <property type="entry name" value="Acyl-CoA N-acyltransferases (Nat)"/>
    <property type="match status" value="1"/>
</dbReference>
<evidence type="ECO:0000313" key="2">
    <source>
        <dbReference type="EMBL" id="EKE45056.1"/>
    </source>
</evidence>
<dbReference type="EMBL" id="AMGO01000011">
    <property type="protein sequence ID" value="EKE45056.1"/>
    <property type="molecule type" value="Genomic_DNA"/>
</dbReference>
<gene>
    <name evidence="2" type="ORF">OCGS_0751</name>
</gene>
<dbReference type="Gene3D" id="3.40.630.30">
    <property type="match status" value="1"/>
</dbReference>
<keyword evidence="3" id="KW-1185">Reference proteome</keyword>
<dbReference type="InterPro" id="IPR038740">
    <property type="entry name" value="BioF2-like_GNAT_dom"/>
</dbReference>
<evidence type="ECO:0000259" key="1">
    <source>
        <dbReference type="Pfam" id="PF13480"/>
    </source>
</evidence>
<organism evidence="2 3">
    <name type="scientific">Oceaniovalibus guishaninsula JLT2003</name>
    <dbReference type="NCBI Taxonomy" id="1231392"/>
    <lineage>
        <taxon>Bacteria</taxon>
        <taxon>Pseudomonadati</taxon>
        <taxon>Pseudomonadota</taxon>
        <taxon>Alphaproteobacteria</taxon>
        <taxon>Rhodobacterales</taxon>
        <taxon>Roseobacteraceae</taxon>
        <taxon>Oceaniovalibus</taxon>
    </lineage>
</organism>
<feature type="domain" description="BioF2-like acetyltransferase" evidence="1">
    <location>
        <begin position="182"/>
        <end position="254"/>
    </location>
</feature>
<comment type="caution">
    <text evidence="2">The sequence shown here is derived from an EMBL/GenBank/DDBJ whole genome shotgun (WGS) entry which is preliminary data.</text>
</comment>
<dbReference type="InterPro" id="IPR016181">
    <property type="entry name" value="Acyl_CoA_acyltransferase"/>
</dbReference>
<dbReference type="Pfam" id="PF13480">
    <property type="entry name" value="Acetyltransf_6"/>
    <property type="match status" value="1"/>
</dbReference>
<dbReference type="eggNOG" id="COG2348">
    <property type="taxonomic scope" value="Bacteria"/>
</dbReference>
<dbReference type="PANTHER" id="PTHR36174:SF1">
    <property type="entry name" value="LIPID II:GLYCINE GLYCYLTRANSFERASE"/>
    <property type="match status" value="1"/>
</dbReference>